<dbReference type="RefSeq" id="WP_342591680.1">
    <property type="nucleotide sequence ID" value="NZ_BAAAJV010000024.1"/>
</dbReference>
<dbReference type="EMBL" id="JAGIOC010000001">
    <property type="protein sequence ID" value="MBP2408262.1"/>
    <property type="molecule type" value="Genomic_DNA"/>
</dbReference>
<dbReference type="InterPro" id="IPR011010">
    <property type="entry name" value="DNA_brk_join_enz"/>
</dbReference>
<dbReference type="InterPro" id="IPR013762">
    <property type="entry name" value="Integrase-like_cat_sf"/>
</dbReference>
<dbReference type="SUPFAM" id="SSF56349">
    <property type="entry name" value="DNA breaking-rejoining enzymes"/>
    <property type="match status" value="1"/>
</dbReference>
<keyword evidence="3" id="KW-0233">DNA recombination</keyword>
<evidence type="ECO:0000259" key="4">
    <source>
        <dbReference type="PROSITE" id="PS51898"/>
    </source>
</evidence>
<gene>
    <name evidence="5" type="ORF">JOF44_001165</name>
</gene>
<proteinExistence type="inferred from homology"/>
<dbReference type="Gene3D" id="1.10.443.10">
    <property type="entry name" value="Intergrase catalytic core"/>
    <property type="match status" value="1"/>
</dbReference>
<evidence type="ECO:0000256" key="1">
    <source>
        <dbReference type="ARBA" id="ARBA00008857"/>
    </source>
</evidence>
<evidence type="ECO:0000256" key="2">
    <source>
        <dbReference type="ARBA" id="ARBA00023125"/>
    </source>
</evidence>
<evidence type="ECO:0000313" key="6">
    <source>
        <dbReference type="Proteomes" id="UP000698222"/>
    </source>
</evidence>
<dbReference type="Pfam" id="PF00589">
    <property type="entry name" value="Phage_integrase"/>
    <property type="match status" value="1"/>
</dbReference>
<dbReference type="PANTHER" id="PTHR30349:SF64">
    <property type="entry name" value="PROPHAGE INTEGRASE INTD-RELATED"/>
    <property type="match status" value="1"/>
</dbReference>
<dbReference type="InterPro" id="IPR058717">
    <property type="entry name" value="Phage_L5_Integrase_N"/>
</dbReference>
<dbReference type="InterPro" id="IPR010998">
    <property type="entry name" value="Integrase_recombinase_N"/>
</dbReference>
<dbReference type="Pfam" id="PF26003">
    <property type="entry name" value="Integrase_N_phage"/>
    <property type="match status" value="1"/>
</dbReference>
<evidence type="ECO:0000256" key="3">
    <source>
        <dbReference type="ARBA" id="ARBA00023172"/>
    </source>
</evidence>
<dbReference type="Gene3D" id="1.10.150.130">
    <property type="match status" value="1"/>
</dbReference>
<dbReference type="PANTHER" id="PTHR30349">
    <property type="entry name" value="PHAGE INTEGRASE-RELATED"/>
    <property type="match status" value="1"/>
</dbReference>
<dbReference type="InterPro" id="IPR050090">
    <property type="entry name" value="Tyrosine_recombinase_XerCD"/>
</dbReference>
<reference evidence="5 6" key="1">
    <citation type="submission" date="2021-03" db="EMBL/GenBank/DDBJ databases">
        <title>Sequencing the genomes of 1000 actinobacteria strains.</title>
        <authorList>
            <person name="Klenk H.-P."/>
        </authorList>
    </citation>
    <scope>NUCLEOTIDE SEQUENCE [LARGE SCALE GENOMIC DNA]</scope>
    <source>
        <strain evidence="5 6">DSM 14564</strain>
    </source>
</reference>
<evidence type="ECO:0000313" key="5">
    <source>
        <dbReference type="EMBL" id="MBP2408262.1"/>
    </source>
</evidence>
<dbReference type="CDD" id="cd01189">
    <property type="entry name" value="INT_ICEBs1_C_like"/>
    <property type="match status" value="1"/>
</dbReference>
<protein>
    <submittedName>
        <fullName evidence="5">Integrase</fullName>
    </submittedName>
</protein>
<feature type="domain" description="Tyr recombinase" evidence="4">
    <location>
        <begin position="157"/>
        <end position="348"/>
    </location>
</feature>
<comment type="caution">
    <text evidence="5">The sequence shown here is derived from an EMBL/GenBank/DDBJ whole genome shotgun (WGS) entry which is preliminary data.</text>
</comment>
<dbReference type="InterPro" id="IPR002104">
    <property type="entry name" value="Integrase_catalytic"/>
</dbReference>
<name>A0ABS4YHH9_9MICO</name>
<keyword evidence="6" id="KW-1185">Reference proteome</keyword>
<dbReference type="PROSITE" id="PS51898">
    <property type="entry name" value="TYR_RECOMBINASE"/>
    <property type="match status" value="1"/>
</dbReference>
<keyword evidence="2" id="KW-0238">DNA-binding</keyword>
<accession>A0ABS4YHH9</accession>
<comment type="similarity">
    <text evidence="1">Belongs to the 'phage' integrase family.</text>
</comment>
<organism evidence="5 6">
    <name type="scientific">Brachybacterium fresconis</name>
    <dbReference type="NCBI Taxonomy" id="173363"/>
    <lineage>
        <taxon>Bacteria</taxon>
        <taxon>Bacillati</taxon>
        <taxon>Actinomycetota</taxon>
        <taxon>Actinomycetes</taxon>
        <taxon>Micrococcales</taxon>
        <taxon>Dermabacteraceae</taxon>
        <taxon>Brachybacterium</taxon>
    </lineage>
</organism>
<dbReference type="Proteomes" id="UP000698222">
    <property type="component" value="Unassembled WGS sequence"/>
</dbReference>
<sequence>MASIRKRPDGRWRARYRDDAGKERARHFRRKVDGQDWLDDVTASKKTGQYVDPSAGKATFSAWYPSWADRQVWARGTRESADQAVESVSFGSVPLAKLRRSHVEEWVKESSGRLAPSTVRTRFNYVSMVLRGAVRDREIPVDPSEGVKLPRRRRAEQTMVIPTVEQVRAALDAAPKEYRALVAVCAFAGLRLGEAAGLQIGDVDFLRRTLRVDRQVQGDNVESTRLESPKAGSERTIAIPKELADILARHISEIGTIRDESYFFFRGGDLLNRNSAGHIWREIRKAAKLPATYTLHTLRHFYASALISSGCDVVTVQRALGHSQPSITLNTYSHLWPDAEDRTRDAAATLMRSVLDAPADSLRTIGQV</sequence>